<dbReference type="Proteomes" id="UP000092952">
    <property type="component" value="Chromosome"/>
</dbReference>
<proteinExistence type="predicted"/>
<dbReference type="Gene3D" id="3.30.70.60">
    <property type="match status" value="1"/>
</dbReference>
<organism evidence="2 3">
    <name type="scientific">Immundisolibacter cernigliae</name>
    <dbReference type="NCBI Taxonomy" id="1810504"/>
    <lineage>
        <taxon>Bacteria</taxon>
        <taxon>Pseudomonadati</taxon>
        <taxon>Pseudomonadota</taxon>
        <taxon>Gammaproteobacteria</taxon>
        <taxon>Immundisolibacterales</taxon>
        <taxon>Immundisolibacteraceae</taxon>
        <taxon>Immundisolibacter</taxon>
    </lineage>
</organism>
<dbReference type="GO" id="GO:0043107">
    <property type="term" value="P:type IV pilus-dependent motility"/>
    <property type="evidence" value="ECO:0007669"/>
    <property type="project" value="InterPro"/>
</dbReference>
<dbReference type="InParanoid" id="A0A1B1YS30"/>
<dbReference type="InterPro" id="IPR007445">
    <property type="entry name" value="PilO"/>
</dbReference>
<evidence type="ECO:0000256" key="1">
    <source>
        <dbReference type="SAM" id="Phobius"/>
    </source>
</evidence>
<dbReference type="Gene3D" id="1.10.287.540">
    <property type="entry name" value="Helix hairpin bin"/>
    <property type="match status" value="1"/>
</dbReference>
<evidence type="ECO:0000313" key="3">
    <source>
        <dbReference type="Proteomes" id="UP000092952"/>
    </source>
</evidence>
<sequence>MTLDDLRKFDLRSLDVRDIDVRAAGEWPPAGKMFAIALVGLLILIAGYYFVISKTLADLEARRQAEQQLRQQFVVKYRQAVNLEAYREQLVQLKESFETMRRQLPDSNEIANLLVEITQAGLGRGLEFKLFQPGEARPTGFYAELPISIEVTGTYHQLAEFASDVAGFPRIVTLHDLSLTPVGKDSNLLVMKGMAKTYQYQDEDKP</sequence>
<dbReference type="STRING" id="1810504.PG2T_04815"/>
<keyword evidence="3" id="KW-1185">Reference proteome</keyword>
<dbReference type="PANTHER" id="PTHR39555">
    <property type="entry name" value="FIMBRIAL ASSEMBLY PROTEIN PILO-LIKE PROTEIN-RELATED"/>
    <property type="match status" value="1"/>
</dbReference>
<dbReference type="KEGG" id="gbi:PG2T_04815"/>
<dbReference type="PIRSF" id="PIRSF016482">
    <property type="entry name" value="PilO"/>
    <property type="match status" value="1"/>
</dbReference>
<gene>
    <name evidence="2" type="ORF">PG2T_04815</name>
</gene>
<keyword evidence="1" id="KW-0812">Transmembrane</keyword>
<accession>A0A1B1YS30</accession>
<dbReference type="RefSeq" id="WP_068803080.1">
    <property type="nucleotide sequence ID" value="NZ_CP014671.1"/>
</dbReference>
<dbReference type="GO" id="GO:0043683">
    <property type="term" value="P:type IV pilus assembly"/>
    <property type="evidence" value="ECO:0007669"/>
    <property type="project" value="InterPro"/>
</dbReference>
<dbReference type="OrthoDB" id="9802133at2"/>
<feature type="transmembrane region" description="Helical" evidence="1">
    <location>
        <begin position="33"/>
        <end position="52"/>
    </location>
</feature>
<dbReference type="AlphaFoldDB" id="A0A1B1YS30"/>
<evidence type="ECO:0008006" key="4">
    <source>
        <dbReference type="Google" id="ProtNLM"/>
    </source>
</evidence>
<reference evidence="3" key="1">
    <citation type="submission" date="2016-03" db="EMBL/GenBank/DDBJ databases">
        <title>Complete genome sequence of Solimmundus cernigliae, representing a novel lineage of polycyclic aromatic hydrocarbon degraders within the Gammaproteobacteria.</title>
        <authorList>
            <person name="Singleton D.R."/>
            <person name="Dickey A.N."/>
            <person name="Scholl E.H."/>
            <person name="Wright F.A."/>
            <person name="Aitken M.D."/>
        </authorList>
    </citation>
    <scope>NUCLEOTIDE SEQUENCE [LARGE SCALE GENOMIC DNA]</scope>
    <source>
        <strain evidence="3">TR3.2</strain>
    </source>
</reference>
<dbReference type="Pfam" id="PF04350">
    <property type="entry name" value="PilO"/>
    <property type="match status" value="1"/>
</dbReference>
<keyword evidence="1" id="KW-0472">Membrane</keyword>
<dbReference type="InterPro" id="IPR014717">
    <property type="entry name" value="Transl_elong_EF1B/ribsomal_bS6"/>
</dbReference>
<dbReference type="PANTHER" id="PTHR39555:SF1">
    <property type="entry name" value="TYPE IV PILUS INNER MEMBRANE COMPONENT PILO"/>
    <property type="match status" value="1"/>
</dbReference>
<dbReference type="EMBL" id="CP014671">
    <property type="protein sequence ID" value="ANX03582.1"/>
    <property type="molecule type" value="Genomic_DNA"/>
</dbReference>
<evidence type="ECO:0000313" key="2">
    <source>
        <dbReference type="EMBL" id="ANX03582.1"/>
    </source>
</evidence>
<name>A0A1B1YS30_9GAMM</name>
<keyword evidence="1" id="KW-1133">Transmembrane helix</keyword>
<protein>
    <recommendedName>
        <fullName evidence="4">Pilus assembly protein PilO</fullName>
    </recommendedName>
</protein>